<evidence type="ECO:0000313" key="4">
    <source>
        <dbReference type="Proteomes" id="UP000284379"/>
    </source>
</evidence>
<dbReference type="InterPro" id="IPR036735">
    <property type="entry name" value="NGN_dom_sf"/>
</dbReference>
<dbReference type="RefSeq" id="WP_122201962.1">
    <property type="nucleotide sequence ID" value="NZ_CABJFV010000015.1"/>
</dbReference>
<evidence type="ECO:0000259" key="2">
    <source>
        <dbReference type="SMART" id="SM00739"/>
    </source>
</evidence>
<comment type="caution">
    <text evidence="3">The sequence shown here is derived from an EMBL/GenBank/DDBJ whole genome shotgun (WGS) entry which is preliminary data.</text>
</comment>
<dbReference type="Gene3D" id="3.30.70.940">
    <property type="entry name" value="NusG, N-terminal domain"/>
    <property type="match status" value="1"/>
</dbReference>
<feature type="domain" description="KOW" evidence="2">
    <location>
        <begin position="124"/>
        <end position="151"/>
    </location>
</feature>
<dbReference type="CDD" id="cd09895">
    <property type="entry name" value="NGN_SP_UpxY"/>
    <property type="match status" value="1"/>
</dbReference>
<reference evidence="3 4" key="1">
    <citation type="submission" date="2018-08" db="EMBL/GenBank/DDBJ databases">
        <title>A genome reference for cultivated species of the human gut microbiota.</title>
        <authorList>
            <person name="Zou Y."/>
            <person name="Xue W."/>
            <person name="Luo G."/>
        </authorList>
    </citation>
    <scope>NUCLEOTIDE SEQUENCE [LARGE SCALE GENOMIC DNA]</scope>
    <source>
        <strain evidence="3 4">AM40-30BH</strain>
    </source>
</reference>
<dbReference type="InterPro" id="IPR008991">
    <property type="entry name" value="Translation_prot_SH3-like_sf"/>
</dbReference>
<name>A0A413VIR3_9BACE</name>
<dbReference type="InterPro" id="IPR005824">
    <property type="entry name" value="KOW"/>
</dbReference>
<dbReference type="AlphaFoldDB" id="A0A413VIR3"/>
<evidence type="ECO:0000256" key="1">
    <source>
        <dbReference type="ARBA" id="ARBA00023163"/>
    </source>
</evidence>
<evidence type="ECO:0000313" key="3">
    <source>
        <dbReference type="EMBL" id="RHB33470.1"/>
    </source>
</evidence>
<dbReference type="EMBL" id="QSGO01000015">
    <property type="protein sequence ID" value="RHB33470.1"/>
    <property type="molecule type" value="Genomic_DNA"/>
</dbReference>
<gene>
    <name evidence="3" type="ORF">DW888_15950</name>
</gene>
<sequence length="183" mass="20904">MNKSTDVCWYPLRVTYSRELQLKEVLDAEHIENFIPMHYEYVKQGERKIRKLVPVVHNLVFVHSSFVCIDRIKRSLGSSLSVRYIIDRETNRPLIVPDSQMRSFIAVSGNYDEQIVYLDPALTSLRKGDRVRIVGGVFEGVEGVVIRVKGDRRVSVCIKGIMAVATAYIHPSLIELIPDTICE</sequence>
<dbReference type="GO" id="GO:0006354">
    <property type="term" value="P:DNA-templated transcription elongation"/>
    <property type="evidence" value="ECO:0007669"/>
    <property type="project" value="InterPro"/>
</dbReference>
<dbReference type="Pfam" id="PF02357">
    <property type="entry name" value="NusG"/>
    <property type="match status" value="1"/>
</dbReference>
<keyword evidence="1" id="KW-0804">Transcription</keyword>
<accession>A0A413VIR3</accession>
<proteinExistence type="predicted"/>
<dbReference type="NCBIfam" id="NF033644">
    <property type="entry name" value="antiterm_UpxY"/>
    <property type="match status" value="1"/>
</dbReference>
<dbReference type="Proteomes" id="UP000284379">
    <property type="component" value="Unassembled WGS sequence"/>
</dbReference>
<dbReference type="SUPFAM" id="SSF50104">
    <property type="entry name" value="Translation proteins SH3-like domain"/>
    <property type="match status" value="1"/>
</dbReference>
<organism evidence="3 4">
    <name type="scientific">Bacteroides nordii</name>
    <dbReference type="NCBI Taxonomy" id="291645"/>
    <lineage>
        <taxon>Bacteria</taxon>
        <taxon>Pseudomonadati</taxon>
        <taxon>Bacteroidota</taxon>
        <taxon>Bacteroidia</taxon>
        <taxon>Bacteroidales</taxon>
        <taxon>Bacteroidaceae</taxon>
        <taxon>Bacteroides</taxon>
    </lineage>
</organism>
<protein>
    <submittedName>
        <fullName evidence="3">UpxY family transcription antiterminator</fullName>
    </submittedName>
</protein>
<dbReference type="SMART" id="SM00739">
    <property type="entry name" value="KOW"/>
    <property type="match status" value="1"/>
</dbReference>
<dbReference type="SUPFAM" id="SSF82679">
    <property type="entry name" value="N-utilization substance G protein NusG, N-terminal domain"/>
    <property type="match status" value="1"/>
</dbReference>
<dbReference type="InterPro" id="IPR006645">
    <property type="entry name" value="NGN-like_dom"/>
</dbReference>